<name>A0A182U5Z6_9DIPT</name>
<evidence type="ECO:0000313" key="3">
    <source>
        <dbReference type="Proteomes" id="UP000075902"/>
    </source>
</evidence>
<dbReference type="VEuPathDB" id="VectorBase:AMEC014529"/>
<sequence>MNVTKTPSKTNAYFLLTSSPDADPSAVVARDEGPPMSMIDTMARSLRSSSSSGWRCRCARSCFTLPQDESSLSSTFWGLLPTATAAALSSTRASSRSRLIQRDQTSRWETVPPSPPPPLSSRSLLVLSVASSPLLTAASPSNPSSVAKCSICAIRVSIVSSRNLHRGTKLSNWSVLSSVSNSGINSPACAYFTATSVASTVHQIVQRAVCSPSAFWMRLALAHGQQPQHALRVHARQYALDQILHRILFHLGHRRCRYGRHLTRAAAAAHIVLLVRTAAGQLFLCQQALLVALFSHLLLGLDRQLVRHVLQAQQQPVKVLHVQQNLSRAALIVHRVGAAGSTATPSGTAARSAGATAALGDGTIHHHILVDDLARCNHAATLQLSERILELHQLVAAGLWES</sequence>
<keyword evidence="3" id="KW-1185">Reference proteome</keyword>
<accession>A0A182U5Z6</accession>
<evidence type="ECO:0000256" key="1">
    <source>
        <dbReference type="SAM" id="MobiDB-lite"/>
    </source>
</evidence>
<dbReference type="EnsemblMetazoa" id="AMEC014529-RA">
    <property type="protein sequence ID" value="AMEC014529-PA"/>
    <property type="gene ID" value="AMEC014529"/>
</dbReference>
<dbReference type="AlphaFoldDB" id="A0A182U5Z6"/>
<protein>
    <submittedName>
        <fullName evidence="2">Uncharacterized protein</fullName>
    </submittedName>
</protein>
<proteinExistence type="predicted"/>
<dbReference type="Proteomes" id="UP000075902">
    <property type="component" value="Unassembled WGS sequence"/>
</dbReference>
<feature type="region of interest" description="Disordered" evidence="1">
    <location>
        <begin position="94"/>
        <end position="119"/>
    </location>
</feature>
<organism evidence="2 3">
    <name type="scientific">Anopheles melas</name>
    <dbReference type="NCBI Taxonomy" id="34690"/>
    <lineage>
        <taxon>Eukaryota</taxon>
        <taxon>Metazoa</taxon>
        <taxon>Ecdysozoa</taxon>
        <taxon>Arthropoda</taxon>
        <taxon>Hexapoda</taxon>
        <taxon>Insecta</taxon>
        <taxon>Pterygota</taxon>
        <taxon>Neoptera</taxon>
        <taxon>Endopterygota</taxon>
        <taxon>Diptera</taxon>
        <taxon>Nematocera</taxon>
        <taxon>Culicoidea</taxon>
        <taxon>Culicidae</taxon>
        <taxon>Anophelinae</taxon>
        <taxon>Anopheles</taxon>
    </lineage>
</organism>
<reference evidence="3" key="1">
    <citation type="submission" date="2014-01" db="EMBL/GenBank/DDBJ databases">
        <title>The Genome Sequence of Anopheles melas CM1001059_A (V2).</title>
        <authorList>
            <consortium name="The Broad Institute Genomics Platform"/>
            <person name="Neafsey D.E."/>
            <person name="Besansky N."/>
            <person name="Howell P."/>
            <person name="Walton C."/>
            <person name="Young S.K."/>
            <person name="Zeng Q."/>
            <person name="Gargeya S."/>
            <person name="Fitzgerald M."/>
            <person name="Haas B."/>
            <person name="Abouelleil A."/>
            <person name="Allen A.W."/>
            <person name="Alvarado L."/>
            <person name="Arachchi H.M."/>
            <person name="Berlin A.M."/>
            <person name="Chapman S.B."/>
            <person name="Gainer-Dewar J."/>
            <person name="Goldberg J."/>
            <person name="Griggs A."/>
            <person name="Gujja S."/>
            <person name="Hansen M."/>
            <person name="Howarth C."/>
            <person name="Imamovic A."/>
            <person name="Ireland A."/>
            <person name="Larimer J."/>
            <person name="McCowan C."/>
            <person name="Murphy C."/>
            <person name="Pearson M."/>
            <person name="Poon T.W."/>
            <person name="Priest M."/>
            <person name="Roberts A."/>
            <person name="Saif S."/>
            <person name="Shea T."/>
            <person name="Sisk P."/>
            <person name="Sykes S."/>
            <person name="Wortman J."/>
            <person name="Nusbaum C."/>
            <person name="Birren B."/>
        </authorList>
    </citation>
    <scope>NUCLEOTIDE SEQUENCE [LARGE SCALE GENOMIC DNA]</scope>
    <source>
        <strain evidence="3">CM1001059</strain>
    </source>
</reference>
<evidence type="ECO:0000313" key="2">
    <source>
        <dbReference type="EnsemblMetazoa" id="AMEC014529-PA"/>
    </source>
</evidence>
<reference evidence="2" key="2">
    <citation type="submission" date="2020-05" db="UniProtKB">
        <authorList>
            <consortium name="EnsemblMetazoa"/>
        </authorList>
    </citation>
    <scope>IDENTIFICATION</scope>
    <source>
        <strain evidence="2">CM1001059</strain>
    </source>
</reference>